<dbReference type="EMBL" id="FUYA01000001">
    <property type="protein sequence ID" value="SKA63533.1"/>
    <property type="molecule type" value="Genomic_DNA"/>
</dbReference>
<dbReference type="GO" id="GO:0005737">
    <property type="term" value="C:cytoplasm"/>
    <property type="evidence" value="ECO:0007669"/>
    <property type="project" value="TreeGrafter"/>
</dbReference>
<dbReference type="Pfam" id="PF02581">
    <property type="entry name" value="TMP-TENI"/>
    <property type="match status" value="1"/>
</dbReference>
<evidence type="ECO:0000256" key="5">
    <source>
        <dbReference type="ARBA" id="ARBA00022842"/>
    </source>
</evidence>
<evidence type="ECO:0000256" key="1">
    <source>
        <dbReference type="ARBA" id="ARBA00003814"/>
    </source>
</evidence>
<evidence type="ECO:0000256" key="4">
    <source>
        <dbReference type="ARBA" id="ARBA00022723"/>
    </source>
</evidence>
<evidence type="ECO:0000256" key="6">
    <source>
        <dbReference type="ARBA" id="ARBA00022977"/>
    </source>
</evidence>
<dbReference type="PANTHER" id="PTHR20857:SF15">
    <property type="entry name" value="THIAMINE-PHOSPHATE SYNTHASE"/>
    <property type="match status" value="1"/>
</dbReference>
<proteinExistence type="inferred from homology"/>
<feature type="binding site" evidence="10">
    <location>
        <position position="95"/>
    </location>
    <ligand>
        <name>Mg(2+)</name>
        <dbReference type="ChEBI" id="CHEBI:18420"/>
    </ligand>
</feature>
<dbReference type="HAMAP" id="MF_00097">
    <property type="entry name" value="TMP_synthase"/>
    <property type="match status" value="1"/>
</dbReference>
<comment type="pathway">
    <text evidence="2 10 12">Cofactor biosynthesis; thiamine diphosphate biosynthesis; thiamine phosphate from 4-amino-2-methyl-5-diphosphomethylpyrimidine and 4-methyl-5-(2-phosphoethyl)-thiazole: step 1/1.</text>
</comment>
<keyword evidence="6 10" id="KW-0784">Thiamine biosynthesis</keyword>
<evidence type="ECO:0000256" key="10">
    <source>
        <dbReference type="HAMAP-Rule" id="MF_00097"/>
    </source>
</evidence>
<comment type="cofactor">
    <cofactor evidence="10">
        <name>Mg(2+)</name>
        <dbReference type="ChEBI" id="CHEBI:18420"/>
    </cofactor>
    <text evidence="10">Binds 1 Mg(2+) ion per subunit.</text>
</comment>
<dbReference type="Proteomes" id="UP000189733">
    <property type="component" value="Unassembled WGS sequence"/>
</dbReference>
<evidence type="ECO:0000256" key="11">
    <source>
        <dbReference type="RuleBase" id="RU003826"/>
    </source>
</evidence>
<evidence type="ECO:0000256" key="7">
    <source>
        <dbReference type="ARBA" id="ARBA00047334"/>
    </source>
</evidence>
<dbReference type="SUPFAM" id="SSF51391">
    <property type="entry name" value="Thiamin phosphate synthase"/>
    <property type="match status" value="1"/>
</dbReference>
<sequence>MSISRHTILDTDIYCLSGEQFSRGRSNIEVVQNMLDSGIRLIQYREKKKKMGAKLEECRAIRDMTRATGAAFIVNDDIDLAMLVHADGVHIGQEDLPIEAVRELVGPDMAIGLSTHSPEQAQDAVRRGADYIGVGPIFPTQTKEDVCAAVGLDYLDWVVKNIALPFVAIGGIKEKNISQVVQHGAHCVALVTEIVGAADITQKIHDIRQIVAQTKERRT</sequence>
<feature type="binding site" evidence="10">
    <location>
        <position position="76"/>
    </location>
    <ligand>
        <name>Mg(2+)</name>
        <dbReference type="ChEBI" id="CHEBI:18420"/>
    </ligand>
</feature>
<dbReference type="InterPro" id="IPR034291">
    <property type="entry name" value="TMP_synthase"/>
</dbReference>
<feature type="domain" description="Thiamine phosphate synthase/TenI" evidence="13">
    <location>
        <begin position="14"/>
        <end position="194"/>
    </location>
</feature>
<keyword evidence="5 10" id="KW-0460">Magnesium</keyword>
<gene>
    <name evidence="10" type="primary">thiE</name>
    <name evidence="14" type="ORF">SAMN02745702_00158</name>
</gene>
<dbReference type="PANTHER" id="PTHR20857">
    <property type="entry name" value="THIAMINE-PHOSPHATE PYROPHOSPHORYLASE"/>
    <property type="match status" value="1"/>
</dbReference>
<dbReference type="GO" id="GO:0004789">
    <property type="term" value="F:thiamine-phosphate diphosphorylase activity"/>
    <property type="evidence" value="ECO:0007669"/>
    <property type="project" value="UniProtKB-UniRule"/>
</dbReference>
<feature type="binding site" evidence="10">
    <location>
        <begin position="191"/>
        <end position="192"/>
    </location>
    <ligand>
        <name>2-[(2R,5Z)-2-carboxy-4-methylthiazol-5(2H)-ylidene]ethyl phosphate</name>
        <dbReference type="ChEBI" id="CHEBI:62899"/>
    </ligand>
</feature>
<dbReference type="GO" id="GO:0009229">
    <property type="term" value="P:thiamine diphosphate biosynthetic process"/>
    <property type="evidence" value="ECO:0007669"/>
    <property type="project" value="UniProtKB-UniRule"/>
</dbReference>
<dbReference type="GO" id="GO:0009228">
    <property type="term" value="P:thiamine biosynthetic process"/>
    <property type="evidence" value="ECO:0007669"/>
    <property type="project" value="UniProtKB-KW"/>
</dbReference>
<dbReference type="InterPro" id="IPR036206">
    <property type="entry name" value="ThiamineP_synth_sf"/>
</dbReference>
<feature type="binding site" evidence="10">
    <location>
        <position position="75"/>
    </location>
    <ligand>
        <name>4-amino-2-methyl-5-(diphosphooxymethyl)pyrimidine</name>
        <dbReference type="ChEBI" id="CHEBI:57841"/>
    </ligand>
</feature>
<dbReference type="CDD" id="cd00564">
    <property type="entry name" value="TMP_TenI"/>
    <property type="match status" value="1"/>
</dbReference>
<dbReference type="STRING" id="1121442.SAMN02745702_00158"/>
<comment type="catalytic activity">
    <reaction evidence="8 10 11">
        <text>2-(2-carboxy-4-methylthiazol-5-yl)ethyl phosphate + 4-amino-2-methyl-5-(diphosphooxymethyl)pyrimidine + 2 H(+) = thiamine phosphate + CO2 + diphosphate</text>
        <dbReference type="Rhea" id="RHEA:47848"/>
        <dbReference type="ChEBI" id="CHEBI:15378"/>
        <dbReference type="ChEBI" id="CHEBI:16526"/>
        <dbReference type="ChEBI" id="CHEBI:33019"/>
        <dbReference type="ChEBI" id="CHEBI:37575"/>
        <dbReference type="ChEBI" id="CHEBI:57841"/>
        <dbReference type="ChEBI" id="CHEBI:62890"/>
        <dbReference type="EC" id="2.5.1.3"/>
    </reaction>
</comment>
<evidence type="ECO:0000256" key="8">
    <source>
        <dbReference type="ARBA" id="ARBA00047851"/>
    </source>
</evidence>
<comment type="catalytic activity">
    <reaction evidence="7 10 11">
        <text>4-methyl-5-(2-phosphooxyethyl)-thiazole + 4-amino-2-methyl-5-(diphosphooxymethyl)pyrimidine + H(+) = thiamine phosphate + diphosphate</text>
        <dbReference type="Rhea" id="RHEA:22328"/>
        <dbReference type="ChEBI" id="CHEBI:15378"/>
        <dbReference type="ChEBI" id="CHEBI:33019"/>
        <dbReference type="ChEBI" id="CHEBI:37575"/>
        <dbReference type="ChEBI" id="CHEBI:57841"/>
        <dbReference type="ChEBI" id="CHEBI:58296"/>
        <dbReference type="EC" id="2.5.1.3"/>
    </reaction>
</comment>
<dbReference type="OrthoDB" id="9810880at2"/>
<dbReference type="EC" id="2.5.1.3" evidence="10"/>
<evidence type="ECO:0000256" key="3">
    <source>
        <dbReference type="ARBA" id="ARBA00022679"/>
    </source>
</evidence>
<keyword evidence="4 10" id="KW-0479">Metal-binding</keyword>
<evidence type="ECO:0000259" key="13">
    <source>
        <dbReference type="Pfam" id="PF02581"/>
    </source>
</evidence>
<keyword evidence="15" id="KW-1185">Reference proteome</keyword>
<comment type="function">
    <text evidence="1 10">Condenses 4-methyl-5-(beta-hydroxyethyl)thiazole monophosphate (THZ-P) and 2-methyl-4-amino-5-hydroxymethyl pyrimidine pyrophosphate (HMP-PP) to form thiamine monophosphate (TMP).</text>
</comment>
<feature type="binding site" evidence="10">
    <location>
        <begin position="140"/>
        <end position="142"/>
    </location>
    <ligand>
        <name>2-[(2R,5Z)-2-carboxy-4-methylthiazol-5(2H)-ylidene]ethyl phosphate</name>
        <dbReference type="ChEBI" id="CHEBI:62899"/>
    </ligand>
</feature>
<dbReference type="AlphaFoldDB" id="A0A1T4VF77"/>
<feature type="binding site" evidence="10">
    <location>
        <begin position="43"/>
        <end position="47"/>
    </location>
    <ligand>
        <name>4-amino-2-methyl-5-(diphosphooxymethyl)pyrimidine</name>
        <dbReference type="ChEBI" id="CHEBI:57841"/>
    </ligand>
</feature>
<evidence type="ECO:0000313" key="14">
    <source>
        <dbReference type="EMBL" id="SKA63533.1"/>
    </source>
</evidence>
<dbReference type="GO" id="GO:0000287">
    <property type="term" value="F:magnesium ion binding"/>
    <property type="evidence" value="ECO:0007669"/>
    <property type="project" value="UniProtKB-UniRule"/>
</dbReference>
<dbReference type="Gene3D" id="3.20.20.70">
    <property type="entry name" value="Aldolase class I"/>
    <property type="match status" value="1"/>
</dbReference>
<feature type="binding site" evidence="10">
    <location>
        <position position="143"/>
    </location>
    <ligand>
        <name>4-amino-2-methyl-5-(diphosphooxymethyl)pyrimidine</name>
        <dbReference type="ChEBI" id="CHEBI:57841"/>
    </ligand>
</feature>
<dbReference type="NCBIfam" id="TIGR00693">
    <property type="entry name" value="thiE"/>
    <property type="match status" value="1"/>
</dbReference>
<feature type="binding site" evidence="10">
    <location>
        <position position="114"/>
    </location>
    <ligand>
        <name>4-amino-2-methyl-5-(diphosphooxymethyl)pyrimidine</name>
        <dbReference type="ChEBI" id="CHEBI:57841"/>
    </ligand>
</feature>
<comment type="similarity">
    <text evidence="10 11">Belongs to the thiamine-phosphate synthase family.</text>
</comment>
<dbReference type="RefSeq" id="WP_144012499.1">
    <property type="nucleotide sequence ID" value="NZ_FUYA01000001.1"/>
</dbReference>
<keyword evidence="3 10" id="KW-0808">Transferase</keyword>
<evidence type="ECO:0000256" key="9">
    <source>
        <dbReference type="ARBA" id="ARBA00047883"/>
    </source>
</evidence>
<evidence type="ECO:0000256" key="2">
    <source>
        <dbReference type="ARBA" id="ARBA00005165"/>
    </source>
</evidence>
<protein>
    <recommendedName>
        <fullName evidence="10">Thiamine-phosphate synthase</fullName>
        <shortName evidence="10">TP synthase</shortName>
        <shortName evidence="10">TPS</shortName>
        <ecNumber evidence="10">2.5.1.3</ecNumber>
    </recommendedName>
    <alternativeName>
        <fullName evidence="10">Thiamine-phosphate pyrophosphorylase</fullName>
        <shortName evidence="10">TMP pyrophosphorylase</shortName>
        <shortName evidence="10">TMP-PPase</shortName>
    </alternativeName>
</protein>
<feature type="binding site" evidence="10">
    <location>
        <position position="171"/>
    </location>
    <ligand>
        <name>2-[(2R,5Z)-2-carboxy-4-methylthiazol-5(2H)-ylidene]ethyl phosphate</name>
        <dbReference type="ChEBI" id="CHEBI:62899"/>
    </ligand>
</feature>
<dbReference type="InterPro" id="IPR013785">
    <property type="entry name" value="Aldolase_TIM"/>
</dbReference>
<reference evidence="14 15" key="1">
    <citation type="submission" date="2017-02" db="EMBL/GenBank/DDBJ databases">
        <authorList>
            <person name="Peterson S.W."/>
        </authorList>
    </citation>
    <scope>NUCLEOTIDE SEQUENCE [LARGE SCALE GENOMIC DNA]</scope>
    <source>
        <strain evidence="14 15">DSM 18034</strain>
    </source>
</reference>
<evidence type="ECO:0000256" key="12">
    <source>
        <dbReference type="RuleBase" id="RU004253"/>
    </source>
</evidence>
<evidence type="ECO:0000313" key="15">
    <source>
        <dbReference type="Proteomes" id="UP000189733"/>
    </source>
</evidence>
<comment type="catalytic activity">
    <reaction evidence="9 10 11">
        <text>2-[(2R,5Z)-2-carboxy-4-methylthiazol-5(2H)-ylidene]ethyl phosphate + 4-amino-2-methyl-5-(diphosphooxymethyl)pyrimidine + 2 H(+) = thiamine phosphate + CO2 + diphosphate</text>
        <dbReference type="Rhea" id="RHEA:47844"/>
        <dbReference type="ChEBI" id="CHEBI:15378"/>
        <dbReference type="ChEBI" id="CHEBI:16526"/>
        <dbReference type="ChEBI" id="CHEBI:33019"/>
        <dbReference type="ChEBI" id="CHEBI:37575"/>
        <dbReference type="ChEBI" id="CHEBI:57841"/>
        <dbReference type="ChEBI" id="CHEBI:62899"/>
        <dbReference type="EC" id="2.5.1.3"/>
    </reaction>
</comment>
<dbReference type="FunFam" id="3.20.20.70:FF:000096">
    <property type="entry name" value="Thiamine-phosphate synthase"/>
    <property type="match status" value="1"/>
</dbReference>
<dbReference type="InterPro" id="IPR022998">
    <property type="entry name" value="ThiamineP_synth_TenI"/>
</dbReference>
<organism evidence="14 15">
    <name type="scientific">Desulfobaculum bizertense DSM 18034</name>
    <dbReference type="NCBI Taxonomy" id="1121442"/>
    <lineage>
        <taxon>Bacteria</taxon>
        <taxon>Pseudomonadati</taxon>
        <taxon>Thermodesulfobacteriota</taxon>
        <taxon>Desulfovibrionia</taxon>
        <taxon>Desulfovibrionales</taxon>
        <taxon>Desulfovibrionaceae</taxon>
        <taxon>Desulfobaculum</taxon>
    </lineage>
</organism>
<accession>A0A1T4VF77</accession>
<dbReference type="UniPathway" id="UPA00060">
    <property type="reaction ID" value="UER00141"/>
</dbReference>
<name>A0A1T4VF77_9BACT</name>